<evidence type="ECO:0000313" key="4">
    <source>
        <dbReference type="EMBL" id="KAK9795942.1"/>
    </source>
</evidence>
<comment type="caution">
    <text evidence="4">The sequence shown here is derived from an EMBL/GenBank/DDBJ whole genome shotgun (WGS) entry which is preliminary data.</text>
</comment>
<dbReference type="SUPFAM" id="SSF57903">
    <property type="entry name" value="FYVE/PHD zinc finger"/>
    <property type="match status" value="1"/>
</dbReference>
<dbReference type="GO" id="GO:0008270">
    <property type="term" value="F:zinc ion binding"/>
    <property type="evidence" value="ECO:0007669"/>
    <property type="project" value="UniProtKB-KW"/>
</dbReference>
<dbReference type="Gene3D" id="3.30.40.10">
    <property type="entry name" value="Zinc/RING finger domain, C3HC4 (zinc finger)"/>
    <property type="match status" value="1"/>
</dbReference>
<feature type="region of interest" description="Disordered" evidence="3">
    <location>
        <begin position="104"/>
        <end position="161"/>
    </location>
</feature>
<dbReference type="InterPro" id="IPR013083">
    <property type="entry name" value="Znf_RING/FYVE/PHD"/>
</dbReference>
<dbReference type="InterPro" id="IPR011011">
    <property type="entry name" value="Znf_FYVE_PHD"/>
</dbReference>
<sequence length="640" mass="70225">MAASLPEPTIQEGTAEEEFPQECDSSEPVCQTCGDHGGASAFVECENVQHGCIGGQHLYCFNPPRKGDQLPIGKFYCKYCRDRGFQHSLFIIERFEQPAKRARLDNGDARAGHRASDPGQASGKGSAQPPLRRSAGSGSLEFQPSTAAAQSNGLARSDQSAGAQAETVIRVRALGVTERPEAGRAAKRLPLSLTCTPAPMLDLLGIGDDEAYDSSVLLMTAEAGEGRQEDVMQFSTLCRSLASKRQVLQVKMQDMAVWLALMPNVTQGGSHTMWVAFVAVEEPSQPAHGRPSKPIVRQAGRKAVRRRIHWCDKRKGLDRASPALTFPHGPVYHSDEAAQDPLGDMQDEAADVELREPVGQEPLQPRPLEGLKYSAIGYPRNEWWHNMIKVLAQLGAQHYQRPCAGVGLKCIVLEPKMCQADLPQLSAHQGRQGYQMDDIVEFLRDVHGETRFFRGHQVLEFLHKQQRLPRPDEVPEVQEIMRCGVIILTQPTAFAEAVHSGFMKQILQLLKEGRDATSEECAWCCKMTKGDFGQLSALDKQAHTVFVQNFGNLTKILQPQEESQSTQPVPPKQVRDATKLANVSIGATRHVILMTSDPALLDQMASQGLAHALSAQATVQFLQAVVDQIKNAEGDKMQVG</sequence>
<dbReference type="AlphaFoldDB" id="A0AAW1NRQ0"/>
<name>A0AAW1NRQ0_9CHLO</name>
<reference evidence="4 5" key="1">
    <citation type="journal article" date="2024" name="Nat. Commun.">
        <title>Phylogenomics reveals the evolutionary origins of lichenization in chlorophyte algae.</title>
        <authorList>
            <person name="Puginier C."/>
            <person name="Libourel C."/>
            <person name="Otte J."/>
            <person name="Skaloud P."/>
            <person name="Haon M."/>
            <person name="Grisel S."/>
            <person name="Petersen M."/>
            <person name="Berrin J.G."/>
            <person name="Delaux P.M."/>
            <person name="Dal Grande F."/>
            <person name="Keller J."/>
        </authorList>
    </citation>
    <scope>NUCLEOTIDE SEQUENCE [LARGE SCALE GENOMIC DNA]</scope>
    <source>
        <strain evidence="4 5">SAG 2036</strain>
    </source>
</reference>
<proteinExistence type="predicted"/>
<keyword evidence="1" id="KW-0479">Metal-binding</keyword>
<keyword evidence="2" id="KW-0862">Zinc</keyword>
<evidence type="ECO:0008006" key="6">
    <source>
        <dbReference type="Google" id="ProtNLM"/>
    </source>
</evidence>
<evidence type="ECO:0000256" key="3">
    <source>
        <dbReference type="SAM" id="MobiDB-lite"/>
    </source>
</evidence>
<keyword evidence="5" id="KW-1185">Reference proteome</keyword>
<accession>A0AAW1NRQ0</accession>
<gene>
    <name evidence="4" type="ORF">WJX73_010277</name>
</gene>
<evidence type="ECO:0000256" key="2">
    <source>
        <dbReference type="ARBA" id="ARBA00022833"/>
    </source>
</evidence>
<evidence type="ECO:0000256" key="1">
    <source>
        <dbReference type="ARBA" id="ARBA00022771"/>
    </source>
</evidence>
<evidence type="ECO:0000313" key="5">
    <source>
        <dbReference type="Proteomes" id="UP001465755"/>
    </source>
</evidence>
<organism evidence="4 5">
    <name type="scientific">Symbiochloris irregularis</name>
    <dbReference type="NCBI Taxonomy" id="706552"/>
    <lineage>
        <taxon>Eukaryota</taxon>
        <taxon>Viridiplantae</taxon>
        <taxon>Chlorophyta</taxon>
        <taxon>core chlorophytes</taxon>
        <taxon>Trebouxiophyceae</taxon>
        <taxon>Trebouxiales</taxon>
        <taxon>Trebouxiaceae</taxon>
        <taxon>Symbiochloris</taxon>
    </lineage>
</organism>
<dbReference type="EMBL" id="JALJOQ010000121">
    <property type="protein sequence ID" value="KAK9795942.1"/>
    <property type="molecule type" value="Genomic_DNA"/>
</dbReference>
<keyword evidence="1" id="KW-0863">Zinc-finger</keyword>
<feature type="compositionally biased region" description="Basic and acidic residues" evidence="3">
    <location>
        <begin position="104"/>
        <end position="116"/>
    </location>
</feature>
<protein>
    <recommendedName>
        <fullName evidence="6">Zinc finger PHD-type domain-containing protein</fullName>
    </recommendedName>
</protein>
<feature type="compositionally biased region" description="Polar residues" evidence="3">
    <location>
        <begin position="136"/>
        <end position="161"/>
    </location>
</feature>
<dbReference type="Proteomes" id="UP001465755">
    <property type="component" value="Unassembled WGS sequence"/>
</dbReference>